<evidence type="ECO:0000313" key="1">
    <source>
        <dbReference type="EMBL" id="KAF4381322.1"/>
    </source>
</evidence>
<dbReference type="Proteomes" id="UP000583929">
    <property type="component" value="Unassembled WGS sequence"/>
</dbReference>
<evidence type="ECO:0000313" key="2">
    <source>
        <dbReference type="Proteomes" id="UP000583929"/>
    </source>
</evidence>
<proteinExistence type="predicted"/>
<dbReference type="EMBL" id="JAATIQ010000111">
    <property type="protein sequence ID" value="KAF4381322.1"/>
    <property type="molecule type" value="Genomic_DNA"/>
</dbReference>
<sequence>MIKLGTNTLAQLYVFYKQQQTTQPSEAQQSQAQQFQSQSQVMDHVLQLLRILTMLLEVDVGQKKSTKISSVMNELVGDANWDHGRRGDDRQLTYMGDPYHQLSARWETSD</sequence>
<comment type="caution">
    <text evidence="1">The sequence shown here is derived from an EMBL/GenBank/DDBJ whole genome shotgun (WGS) entry which is preliminary data.</text>
</comment>
<organism evidence="1 2">
    <name type="scientific">Cannabis sativa</name>
    <name type="common">Hemp</name>
    <name type="synonym">Marijuana</name>
    <dbReference type="NCBI Taxonomy" id="3483"/>
    <lineage>
        <taxon>Eukaryota</taxon>
        <taxon>Viridiplantae</taxon>
        <taxon>Streptophyta</taxon>
        <taxon>Embryophyta</taxon>
        <taxon>Tracheophyta</taxon>
        <taxon>Spermatophyta</taxon>
        <taxon>Magnoliopsida</taxon>
        <taxon>eudicotyledons</taxon>
        <taxon>Gunneridae</taxon>
        <taxon>Pentapetalae</taxon>
        <taxon>rosids</taxon>
        <taxon>fabids</taxon>
        <taxon>Rosales</taxon>
        <taxon>Cannabaceae</taxon>
        <taxon>Cannabis</taxon>
    </lineage>
</organism>
<dbReference type="AlphaFoldDB" id="A0A7J6GEQ9"/>
<reference evidence="1 2" key="1">
    <citation type="journal article" date="2020" name="bioRxiv">
        <title>Sequence and annotation of 42 cannabis genomes reveals extensive copy number variation in cannabinoid synthesis and pathogen resistance genes.</title>
        <authorList>
            <person name="Mckernan K.J."/>
            <person name="Helbert Y."/>
            <person name="Kane L.T."/>
            <person name="Ebling H."/>
            <person name="Zhang L."/>
            <person name="Liu B."/>
            <person name="Eaton Z."/>
            <person name="Mclaughlin S."/>
            <person name="Kingan S."/>
            <person name="Baybayan P."/>
            <person name="Concepcion G."/>
            <person name="Jordan M."/>
            <person name="Riva A."/>
            <person name="Barbazuk W."/>
            <person name="Harkins T."/>
        </authorList>
    </citation>
    <scope>NUCLEOTIDE SEQUENCE [LARGE SCALE GENOMIC DNA]</scope>
    <source>
        <strain evidence="2">cv. Jamaican Lion 4</strain>
        <tissue evidence="1">Leaf</tissue>
    </source>
</reference>
<name>A0A7J6GEQ9_CANSA</name>
<keyword evidence="2" id="KW-1185">Reference proteome</keyword>
<protein>
    <submittedName>
        <fullName evidence="1">Uncharacterized protein</fullName>
    </submittedName>
</protein>
<accession>A0A7J6GEQ9</accession>
<gene>
    <name evidence="1" type="ORF">G4B88_031349</name>
</gene>